<proteinExistence type="predicted"/>
<sequence length="429" mass="44398">MGGADADVAGQPQALAAWFERHLQADRLQHVGPDGVGQDDALRHHVDHLLQDLLADGPEPGGVGHGLDGGVAVGIEDAAVRVLAQRHGRPDDERVGGVPVQVFGDDPGIERGDGGVGADLVLGDQLGKLVAVHAAQGVAAGGDLDHLLRGEAHAGELPPELVDAVLGLGHAGAAGAGGVDPASANGDRGPAAGAHRGVHTQGDEVGEAGARREVGRQEGQGGVEAGAQILAVVQHVLDGAVQAAAALGHVGGRHVVEAEAEPLGGVLPPGPRGLVGAGIHGVGEAAAPEGLELVHDLLELVGGRRPRGIGSDDAEQGRQQQARRRQGCRHHRGEEAPREEPHRVRTRGAAEQKPNAETIGKTGYSMKKKKPNHKQKVAKTSGLWLVYSEPAWSRSFTCAKTNVGLGEDTTCTTRRKRKRRRKCPIFHLS</sequence>
<dbReference type="Proteomes" id="UP001586593">
    <property type="component" value="Unassembled WGS sequence"/>
</dbReference>
<feature type="compositionally biased region" description="Basic and acidic residues" evidence="1">
    <location>
        <begin position="332"/>
        <end position="343"/>
    </location>
</feature>
<accession>A0ABR3VST0</accession>
<protein>
    <submittedName>
        <fullName evidence="2">Uncharacterized protein</fullName>
    </submittedName>
</protein>
<evidence type="ECO:0000256" key="1">
    <source>
        <dbReference type="SAM" id="MobiDB-lite"/>
    </source>
</evidence>
<feature type="region of interest" description="Disordered" evidence="1">
    <location>
        <begin position="177"/>
        <end position="209"/>
    </location>
</feature>
<feature type="compositionally biased region" description="Basic residues" evidence="1">
    <location>
        <begin position="321"/>
        <end position="331"/>
    </location>
</feature>
<dbReference type="EMBL" id="JAZHXJ010001502">
    <property type="protein sequence ID" value="KAL1844733.1"/>
    <property type="molecule type" value="Genomic_DNA"/>
</dbReference>
<keyword evidence="3" id="KW-1185">Reference proteome</keyword>
<comment type="caution">
    <text evidence="2">The sequence shown here is derived from an EMBL/GenBank/DDBJ whole genome shotgun (WGS) entry which is preliminary data.</text>
</comment>
<evidence type="ECO:0000313" key="2">
    <source>
        <dbReference type="EMBL" id="KAL1844733.1"/>
    </source>
</evidence>
<gene>
    <name evidence="2" type="ORF">VTK73DRAFT_1939</name>
</gene>
<organism evidence="2 3">
    <name type="scientific">Phialemonium thermophilum</name>
    <dbReference type="NCBI Taxonomy" id="223376"/>
    <lineage>
        <taxon>Eukaryota</taxon>
        <taxon>Fungi</taxon>
        <taxon>Dikarya</taxon>
        <taxon>Ascomycota</taxon>
        <taxon>Pezizomycotina</taxon>
        <taxon>Sordariomycetes</taxon>
        <taxon>Sordariomycetidae</taxon>
        <taxon>Cephalothecales</taxon>
        <taxon>Cephalothecaceae</taxon>
        <taxon>Phialemonium</taxon>
    </lineage>
</organism>
<reference evidence="2 3" key="1">
    <citation type="journal article" date="2024" name="Commun. Biol.">
        <title>Comparative genomic analysis of thermophilic fungi reveals convergent evolutionary adaptations and gene losses.</title>
        <authorList>
            <person name="Steindorff A.S."/>
            <person name="Aguilar-Pontes M.V."/>
            <person name="Robinson A.J."/>
            <person name="Andreopoulos B."/>
            <person name="LaButti K."/>
            <person name="Kuo A."/>
            <person name="Mondo S."/>
            <person name="Riley R."/>
            <person name="Otillar R."/>
            <person name="Haridas S."/>
            <person name="Lipzen A."/>
            <person name="Grimwood J."/>
            <person name="Schmutz J."/>
            <person name="Clum A."/>
            <person name="Reid I.D."/>
            <person name="Moisan M.C."/>
            <person name="Butler G."/>
            <person name="Nguyen T.T.M."/>
            <person name="Dewar K."/>
            <person name="Conant G."/>
            <person name="Drula E."/>
            <person name="Henrissat B."/>
            <person name="Hansel C."/>
            <person name="Singer S."/>
            <person name="Hutchinson M.I."/>
            <person name="de Vries R.P."/>
            <person name="Natvig D.O."/>
            <person name="Powell A.J."/>
            <person name="Tsang A."/>
            <person name="Grigoriev I.V."/>
        </authorList>
    </citation>
    <scope>NUCLEOTIDE SEQUENCE [LARGE SCALE GENOMIC DNA]</scope>
    <source>
        <strain evidence="2 3">ATCC 24622</strain>
    </source>
</reference>
<feature type="region of interest" description="Disordered" evidence="1">
    <location>
        <begin position="305"/>
        <end position="354"/>
    </location>
</feature>
<name>A0ABR3VST0_9PEZI</name>
<evidence type="ECO:0000313" key="3">
    <source>
        <dbReference type="Proteomes" id="UP001586593"/>
    </source>
</evidence>